<evidence type="ECO:0000313" key="2">
    <source>
        <dbReference type="Proteomes" id="UP000326565"/>
    </source>
</evidence>
<dbReference type="OrthoDB" id="10564655at2759"/>
<reference evidence="1 2" key="1">
    <citation type="submission" date="2019-04" db="EMBL/GenBank/DDBJ databases">
        <title>Friends and foes A comparative genomics study of 23 Aspergillus species from section Flavi.</title>
        <authorList>
            <consortium name="DOE Joint Genome Institute"/>
            <person name="Kjaerbolling I."/>
            <person name="Vesth T."/>
            <person name="Frisvad J.C."/>
            <person name="Nybo J.L."/>
            <person name="Theobald S."/>
            <person name="Kildgaard S."/>
            <person name="Isbrandt T."/>
            <person name="Kuo A."/>
            <person name="Sato A."/>
            <person name="Lyhne E.K."/>
            <person name="Kogle M.E."/>
            <person name="Wiebenga A."/>
            <person name="Kun R.S."/>
            <person name="Lubbers R.J."/>
            <person name="Makela M.R."/>
            <person name="Barry K."/>
            <person name="Chovatia M."/>
            <person name="Clum A."/>
            <person name="Daum C."/>
            <person name="Haridas S."/>
            <person name="He G."/>
            <person name="LaButti K."/>
            <person name="Lipzen A."/>
            <person name="Mondo S."/>
            <person name="Riley R."/>
            <person name="Salamov A."/>
            <person name="Simmons B.A."/>
            <person name="Magnuson J.K."/>
            <person name="Henrissat B."/>
            <person name="Mortensen U.H."/>
            <person name="Larsen T.O."/>
            <person name="Devries R.P."/>
            <person name="Grigoriev I.V."/>
            <person name="Machida M."/>
            <person name="Baker S.E."/>
            <person name="Andersen M.R."/>
        </authorList>
    </citation>
    <scope>NUCLEOTIDE SEQUENCE [LARGE SCALE GENOMIC DNA]</scope>
    <source>
        <strain evidence="1 2">CBS 151.66</strain>
    </source>
</reference>
<evidence type="ECO:0000313" key="1">
    <source>
        <dbReference type="EMBL" id="KAB8076650.1"/>
    </source>
</evidence>
<organism evidence="1 2">
    <name type="scientific">Aspergillus leporis</name>
    <dbReference type="NCBI Taxonomy" id="41062"/>
    <lineage>
        <taxon>Eukaryota</taxon>
        <taxon>Fungi</taxon>
        <taxon>Dikarya</taxon>
        <taxon>Ascomycota</taxon>
        <taxon>Pezizomycotina</taxon>
        <taxon>Eurotiomycetes</taxon>
        <taxon>Eurotiomycetidae</taxon>
        <taxon>Eurotiales</taxon>
        <taxon>Aspergillaceae</taxon>
        <taxon>Aspergillus</taxon>
        <taxon>Aspergillus subgen. Circumdati</taxon>
    </lineage>
</organism>
<sequence length="124" mass="14607">MGQGLAWVPFHLSFFLLLTSYPKGLYRYSRPRNLVSACGFHFLSFVCVRRGVRVCTYFYFDTKCASREVCYHSLYICIATQRCPIPYRQPFSFFFCHKLSSLYLIHFLNILPYPFISLFHPSSS</sequence>
<dbReference type="AlphaFoldDB" id="A0A5N5XBN7"/>
<name>A0A5N5XBN7_9EURO</name>
<gene>
    <name evidence="1" type="ORF">BDV29DRAFT_169808</name>
</gene>
<proteinExistence type="predicted"/>
<protein>
    <submittedName>
        <fullName evidence="1">Uncharacterized protein</fullName>
    </submittedName>
</protein>
<keyword evidence="2" id="KW-1185">Reference proteome</keyword>
<accession>A0A5N5XBN7</accession>
<dbReference type="Proteomes" id="UP000326565">
    <property type="component" value="Unassembled WGS sequence"/>
</dbReference>
<dbReference type="EMBL" id="ML732178">
    <property type="protein sequence ID" value="KAB8076650.1"/>
    <property type="molecule type" value="Genomic_DNA"/>
</dbReference>